<gene>
    <name evidence="1" type="ORF">EPI10_032970</name>
</gene>
<evidence type="ECO:0000313" key="2">
    <source>
        <dbReference type="Proteomes" id="UP000325315"/>
    </source>
</evidence>
<dbReference type="EMBL" id="SMMG02000001">
    <property type="protein sequence ID" value="KAA3489331.1"/>
    <property type="molecule type" value="Genomic_DNA"/>
</dbReference>
<proteinExistence type="predicted"/>
<name>A0A5B6X529_9ROSI</name>
<keyword evidence="2" id="KW-1185">Reference proteome</keyword>
<dbReference type="AlphaFoldDB" id="A0A5B6X529"/>
<dbReference type="OrthoDB" id="10515206at2759"/>
<evidence type="ECO:0000313" key="1">
    <source>
        <dbReference type="EMBL" id="KAA3489331.1"/>
    </source>
</evidence>
<organism evidence="1 2">
    <name type="scientific">Gossypium australe</name>
    <dbReference type="NCBI Taxonomy" id="47621"/>
    <lineage>
        <taxon>Eukaryota</taxon>
        <taxon>Viridiplantae</taxon>
        <taxon>Streptophyta</taxon>
        <taxon>Embryophyta</taxon>
        <taxon>Tracheophyta</taxon>
        <taxon>Spermatophyta</taxon>
        <taxon>Magnoliopsida</taxon>
        <taxon>eudicotyledons</taxon>
        <taxon>Gunneridae</taxon>
        <taxon>Pentapetalae</taxon>
        <taxon>rosids</taxon>
        <taxon>malvids</taxon>
        <taxon>Malvales</taxon>
        <taxon>Malvaceae</taxon>
        <taxon>Malvoideae</taxon>
        <taxon>Gossypium</taxon>
    </lineage>
</organism>
<accession>A0A5B6X529</accession>
<dbReference type="Proteomes" id="UP000325315">
    <property type="component" value="Unassembled WGS sequence"/>
</dbReference>
<protein>
    <submittedName>
        <fullName evidence="1">Uncharacterized protein</fullName>
    </submittedName>
</protein>
<reference evidence="2" key="1">
    <citation type="journal article" date="2019" name="Plant Biotechnol. J.">
        <title>Genome sequencing of the Australian wild diploid species Gossypium australe highlights disease resistance and delayed gland morphogenesis.</title>
        <authorList>
            <person name="Cai Y."/>
            <person name="Cai X."/>
            <person name="Wang Q."/>
            <person name="Wang P."/>
            <person name="Zhang Y."/>
            <person name="Cai C."/>
            <person name="Xu Y."/>
            <person name="Wang K."/>
            <person name="Zhou Z."/>
            <person name="Wang C."/>
            <person name="Geng S."/>
            <person name="Li B."/>
            <person name="Dong Q."/>
            <person name="Hou Y."/>
            <person name="Wang H."/>
            <person name="Ai P."/>
            <person name="Liu Z."/>
            <person name="Yi F."/>
            <person name="Sun M."/>
            <person name="An G."/>
            <person name="Cheng J."/>
            <person name="Zhang Y."/>
            <person name="Shi Q."/>
            <person name="Xie Y."/>
            <person name="Shi X."/>
            <person name="Chang Y."/>
            <person name="Huang F."/>
            <person name="Chen Y."/>
            <person name="Hong S."/>
            <person name="Mi L."/>
            <person name="Sun Q."/>
            <person name="Zhang L."/>
            <person name="Zhou B."/>
            <person name="Peng R."/>
            <person name="Zhang X."/>
            <person name="Liu F."/>
        </authorList>
    </citation>
    <scope>NUCLEOTIDE SEQUENCE [LARGE SCALE GENOMIC DNA]</scope>
    <source>
        <strain evidence="2">cv. PA1801</strain>
    </source>
</reference>
<comment type="caution">
    <text evidence="1">The sequence shown here is derived from an EMBL/GenBank/DDBJ whole genome shotgun (WGS) entry which is preliminary data.</text>
</comment>
<sequence length="143" mass="16412">MLNYGTSLMGYKLLLIVTFGTSSFEQTTLKLSISFIKEFVMVLSQWNLQHIPREDNRIAKFRRDREIRLGSGVQVCIDSESAAKNTNETHLSKQWLRQNLILLVINPHLRSDPPFTNPTKETILLGQPLTDFYPNMVSLESNT</sequence>